<dbReference type="GO" id="GO:0016491">
    <property type="term" value="F:oxidoreductase activity"/>
    <property type="evidence" value="ECO:0007669"/>
    <property type="project" value="UniProtKB-KW"/>
</dbReference>
<dbReference type="RefSeq" id="WP_030433873.1">
    <property type="nucleotide sequence ID" value="NZ_JOEF01000062.1"/>
</dbReference>
<dbReference type="SUPFAM" id="SSF51735">
    <property type="entry name" value="NAD(P)-binding Rossmann-fold domains"/>
    <property type="match status" value="1"/>
</dbReference>
<dbReference type="InterPro" id="IPR002347">
    <property type="entry name" value="SDR_fam"/>
</dbReference>
<accession>A0A1G9SDM6</accession>
<sequence length="248" mass="26650">MSPRVWITGASSGIGAALAEELHARGARVAVSARRTDQLARVSGGRMLVQPVDVMDRIAVLTAAEKVIDAFGGIDIAVLNAGAWNRFDVTDWDPNSFRNQFEVNVFGMSYGIEAVLPSMLERGRGTIVGVASVAGYRGMPGGEAYSATKAAQINLLESLRGGLLHKGIRVQTVCPGFVRTPMTARNTFPMPFMVEPEFAASKIADGIASGKPEIIFPRRMAVLMKAARLVPVGLWSRANARLAARRQR</sequence>
<dbReference type="Proteomes" id="UP000183376">
    <property type="component" value="Chromosome I"/>
</dbReference>
<dbReference type="eggNOG" id="COG0300">
    <property type="taxonomic scope" value="Bacteria"/>
</dbReference>
<dbReference type="Gene3D" id="3.40.50.720">
    <property type="entry name" value="NAD(P)-binding Rossmann-like Domain"/>
    <property type="match status" value="1"/>
</dbReference>
<dbReference type="EMBL" id="LT629701">
    <property type="protein sequence ID" value="SDM33596.1"/>
    <property type="molecule type" value="Genomic_DNA"/>
</dbReference>
<keyword evidence="5" id="KW-1185">Reference proteome</keyword>
<comment type="similarity">
    <text evidence="1 3">Belongs to the short-chain dehydrogenases/reductases (SDR) family.</text>
</comment>
<dbReference type="GO" id="GO:0016020">
    <property type="term" value="C:membrane"/>
    <property type="evidence" value="ECO:0007669"/>
    <property type="project" value="TreeGrafter"/>
</dbReference>
<dbReference type="InterPro" id="IPR036291">
    <property type="entry name" value="NAD(P)-bd_dom_sf"/>
</dbReference>
<dbReference type="OrthoDB" id="9775296at2"/>
<dbReference type="PANTHER" id="PTHR44196">
    <property type="entry name" value="DEHYDROGENASE/REDUCTASE SDR FAMILY MEMBER 7B"/>
    <property type="match status" value="1"/>
</dbReference>
<proteinExistence type="inferred from homology"/>
<evidence type="ECO:0000313" key="4">
    <source>
        <dbReference type="EMBL" id="SDM33596.1"/>
    </source>
</evidence>
<dbReference type="PRINTS" id="PR00081">
    <property type="entry name" value="GDHRDH"/>
</dbReference>
<dbReference type="Pfam" id="PF00106">
    <property type="entry name" value="adh_short"/>
    <property type="match status" value="1"/>
</dbReference>
<dbReference type="PRINTS" id="PR00080">
    <property type="entry name" value="SDRFAMILY"/>
</dbReference>
<evidence type="ECO:0000256" key="2">
    <source>
        <dbReference type="ARBA" id="ARBA00023002"/>
    </source>
</evidence>
<evidence type="ECO:0000256" key="1">
    <source>
        <dbReference type="ARBA" id="ARBA00006484"/>
    </source>
</evidence>
<protein>
    <submittedName>
        <fullName evidence="4">Short-chain dehydrogenase</fullName>
    </submittedName>
</protein>
<reference evidence="4 5" key="1">
    <citation type="submission" date="2016-10" db="EMBL/GenBank/DDBJ databases">
        <authorList>
            <person name="de Groot N.N."/>
        </authorList>
    </citation>
    <scope>NUCLEOTIDE SEQUENCE [LARGE SCALE GENOMIC DNA]</scope>
    <source>
        <strain evidence="4 5">DSM 44149</strain>
    </source>
</reference>
<organism evidence="4 5">
    <name type="scientific">Allokutzneria albata</name>
    <name type="common">Kibdelosporangium albatum</name>
    <dbReference type="NCBI Taxonomy" id="211114"/>
    <lineage>
        <taxon>Bacteria</taxon>
        <taxon>Bacillati</taxon>
        <taxon>Actinomycetota</taxon>
        <taxon>Actinomycetes</taxon>
        <taxon>Pseudonocardiales</taxon>
        <taxon>Pseudonocardiaceae</taxon>
        <taxon>Allokutzneria</taxon>
    </lineage>
</organism>
<evidence type="ECO:0000256" key="3">
    <source>
        <dbReference type="RuleBase" id="RU000363"/>
    </source>
</evidence>
<evidence type="ECO:0000313" key="5">
    <source>
        <dbReference type="Proteomes" id="UP000183376"/>
    </source>
</evidence>
<dbReference type="STRING" id="211114.SAMN04489726_1097"/>
<keyword evidence="2" id="KW-0560">Oxidoreductase</keyword>
<dbReference type="AlphaFoldDB" id="A0A1G9SDM6"/>
<gene>
    <name evidence="4" type="ORF">SAMN04489726_1097</name>
</gene>
<dbReference type="PANTHER" id="PTHR44196:SF1">
    <property type="entry name" value="DEHYDROGENASE_REDUCTASE SDR FAMILY MEMBER 7B"/>
    <property type="match status" value="1"/>
</dbReference>
<name>A0A1G9SDM6_ALLAB</name>